<dbReference type="Proteomes" id="UP000190188">
    <property type="component" value="Unassembled WGS sequence"/>
</dbReference>
<evidence type="ECO:0000313" key="1">
    <source>
        <dbReference type="EMBL" id="OPA77528.1"/>
    </source>
</evidence>
<accession>A0A1T2XCH2</accession>
<name>A0A1T2XCH2_9BACL</name>
<evidence type="ECO:0000313" key="2">
    <source>
        <dbReference type="Proteomes" id="UP000190188"/>
    </source>
</evidence>
<proteinExistence type="predicted"/>
<reference evidence="1 2" key="1">
    <citation type="submission" date="2017-01" db="EMBL/GenBank/DDBJ databases">
        <title>Genome analysis of Paenibacillus selenitrireducens ES3-24.</title>
        <authorList>
            <person name="Xu D."/>
            <person name="Yao R."/>
            <person name="Zheng S."/>
        </authorList>
    </citation>
    <scope>NUCLEOTIDE SEQUENCE [LARGE SCALE GENOMIC DNA]</scope>
    <source>
        <strain evidence="1 2">ES3-24</strain>
    </source>
</reference>
<dbReference type="STRING" id="1324314.BVG16_13840"/>
<dbReference type="EMBL" id="MSZX01000005">
    <property type="protein sequence ID" value="OPA77528.1"/>
    <property type="molecule type" value="Genomic_DNA"/>
</dbReference>
<dbReference type="OrthoDB" id="1927909at2"/>
<gene>
    <name evidence="1" type="ORF">BVG16_13840</name>
</gene>
<sequence>MEETLIFYDTTGYIIYQAFGNFREPVGIPFLKVSIPDGKRVSKVDVSGETPTAVFEDLAKSDIELLKVSNEELKKSIAELTILIATPQI</sequence>
<dbReference type="AlphaFoldDB" id="A0A1T2XCH2"/>
<keyword evidence="2" id="KW-1185">Reference proteome</keyword>
<organism evidence="1 2">
    <name type="scientific">Paenibacillus selenitireducens</name>
    <dbReference type="NCBI Taxonomy" id="1324314"/>
    <lineage>
        <taxon>Bacteria</taxon>
        <taxon>Bacillati</taxon>
        <taxon>Bacillota</taxon>
        <taxon>Bacilli</taxon>
        <taxon>Bacillales</taxon>
        <taxon>Paenibacillaceae</taxon>
        <taxon>Paenibacillus</taxon>
    </lineage>
</organism>
<dbReference type="RefSeq" id="WP_078499269.1">
    <property type="nucleotide sequence ID" value="NZ_MSZX01000005.1"/>
</dbReference>
<protein>
    <submittedName>
        <fullName evidence="1">Uncharacterized protein</fullName>
    </submittedName>
</protein>
<comment type="caution">
    <text evidence="1">The sequence shown here is derived from an EMBL/GenBank/DDBJ whole genome shotgun (WGS) entry which is preliminary data.</text>
</comment>